<evidence type="ECO:0000256" key="1">
    <source>
        <dbReference type="ARBA" id="ARBA00007734"/>
    </source>
</evidence>
<dbReference type="InterPro" id="IPR023346">
    <property type="entry name" value="Lysozyme-like_dom_sf"/>
</dbReference>
<name>A0ABZ0W3W7_9BACT</name>
<dbReference type="SUPFAM" id="SSF53955">
    <property type="entry name" value="Lysozyme-like"/>
    <property type="match status" value="1"/>
</dbReference>
<dbReference type="CDD" id="cd16894">
    <property type="entry name" value="MltD-like"/>
    <property type="match status" value="1"/>
</dbReference>
<organism evidence="3 4">
    <name type="scientific">Niabella yanshanensis</name>
    <dbReference type="NCBI Taxonomy" id="577386"/>
    <lineage>
        <taxon>Bacteria</taxon>
        <taxon>Pseudomonadati</taxon>
        <taxon>Bacteroidota</taxon>
        <taxon>Chitinophagia</taxon>
        <taxon>Chitinophagales</taxon>
        <taxon>Chitinophagaceae</taxon>
        <taxon>Niabella</taxon>
    </lineage>
</organism>
<keyword evidence="4" id="KW-1185">Reference proteome</keyword>
<reference evidence="3 4" key="1">
    <citation type="submission" date="2023-12" db="EMBL/GenBank/DDBJ databases">
        <title>Genome sequencing and assembly of bacterial species from a model synthetic community.</title>
        <authorList>
            <person name="Hogle S.L."/>
        </authorList>
    </citation>
    <scope>NUCLEOTIDE SEQUENCE [LARGE SCALE GENOMIC DNA]</scope>
    <source>
        <strain evidence="3 4">HAMBI_3031</strain>
    </source>
</reference>
<dbReference type="EMBL" id="CP139960">
    <property type="protein sequence ID" value="WQD37414.1"/>
    <property type="molecule type" value="Genomic_DNA"/>
</dbReference>
<accession>A0ABZ0W3W7</accession>
<gene>
    <name evidence="3" type="ORF">U0035_17230</name>
</gene>
<dbReference type="InterPro" id="IPR008258">
    <property type="entry name" value="Transglycosylase_SLT_dom_1"/>
</dbReference>
<proteinExistence type="inferred from homology"/>
<protein>
    <submittedName>
        <fullName evidence="3">Lytic transglycosylase domain-containing protein</fullName>
    </submittedName>
</protein>
<feature type="domain" description="Transglycosylase SLT" evidence="2">
    <location>
        <begin position="103"/>
        <end position="204"/>
    </location>
</feature>
<evidence type="ECO:0000313" key="3">
    <source>
        <dbReference type="EMBL" id="WQD37414.1"/>
    </source>
</evidence>
<evidence type="ECO:0000259" key="2">
    <source>
        <dbReference type="Pfam" id="PF01464"/>
    </source>
</evidence>
<comment type="similarity">
    <text evidence="1">Belongs to the transglycosylase Slt family.</text>
</comment>
<dbReference type="PANTHER" id="PTHR37423">
    <property type="entry name" value="SOLUBLE LYTIC MUREIN TRANSGLYCOSYLASE-RELATED"/>
    <property type="match status" value="1"/>
</dbReference>
<dbReference type="Pfam" id="PF01464">
    <property type="entry name" value="SLT"/>
    <property type="match status" value="1"/>
</dbReference>
<dbReference type="PANTHER" id="PTHR37423:SF2">
    <property type="entry name" value="MEMBRANE-BOUND LYTIC MUREIN TRANSGLYCOSYLASE C"/>
    <property type="match status" value="1"/>
</dbReference>
<dbReference type="RefSeq" id="WP_114792437.1">
    <property type="nucleotide sequence ID" value="NZ_CP139960.1"/>
</dbReference>
<sequence>MKKVAITCLAFFAGVGVCFTVMSMLGFKGKPERIEKIAVPGLYKAPALPENMSFAGEEVPLDRWEIKEQLDRELTYNYFQPQNVIYIIKLAERFFPQIEPILKANNVPDDFKYLCVAESNLQNLISKVGATGFWQFMAGTAPGYNLEVSGTVDERYHVIKSTEAACKYLKQAYNKFGNWTAAAASYNCGMGGYNQRATQQSSNNYYDLVLPEETNRYIFRILTFKHLLSNADELGYDITGGYRYTNLKTRTINISQNIPNLVNFARSNGTTYKVLKTLNPWLRGNSLTIKGGKPYQLVLPE</sequence>
<dbReference type="Proteomes" id="UP001325680">
    <property type="component" value="Chromosome"/>
</dbReference>
<evidence type="ECO:0000313" key="4">
    <source>
        <dbReference type="Proteomes" id="UP001325680"/>
    </source>
</evidence>
<dbReference type="Gene3D" id="1.10.530.10">
    <property type="match status" value="1"/>
</dbReference>